<protein>
    <submittedName>
        <fullName evidence="2">Uncharacterized protein</fullName>
    </submittedName>
</protein>
<feature type="coiled-coil region" evidence="1">
    <location>
        <begin position="79"/>
        <end position="109"/>
    </location>
</feature>
<gene>
    <name evidence="2" type="ORF">K8V00_09205</name>
</gene>
<dbReference type="EMBL" id="DYXG01000093">
    <property type="protein sequence ID" value="HJE97784.1"/>
    <property type="molecule type" value="Genomic_DNA"/>
</dbReference>
<evidence type="ECO:0000313" key="2">
    <source>
        <dbReference type="EMBL" id="HJE97784.1"/>
    </source>
</evidence>
<comment type="caution">
    <text evidence="2">The sequence shown here is derived from an EMBL/GenBank/DDBJ whole genome shotgun (WGS) entry which is preliminary data.</text>
</comment>
<reference evidence="2" key="1">
    <citation type="journal article" date="2021" name="PeerJ">
        <title>Extensive microbial diversity within the chicken gut microbiome revealed by metagenomics and culture.</title>
        <authorList>
            <person name="Gilroy R."/>
            <person name="Ravi A."/>
            <person name="Getino M."/>
            <person name="Pursley I."/>
            <person name="Horton D.L."/>
            <person name="Alikhan N.F."/>
            <person name="Baker D."/>
            <person name="Gharbi K."/>
            <person name="Hall N."/>
            <person name="Watson M."/>
            <person name="Adriaenssens E.M."/>
            <person name="Foster-Nyarko E."/>
            <person name="Jarju S."/>
            <person name="Secka A."/>
            <person name="Antonio M."/>
            <person name="Oren A."/>
            <person name="Chaudhuri R.R."/>
            <person name="La Ragione R."/>
            <person name="Hildebrand F."/>
            <person name="Pallen M.J."/>
        </authorList>
    </citation>
    <scope>NUCLEOTIDE SEQUENCE</scope>
    <source>
        <strain evidence="2">CHK174-6876</strain>
    </source>
</reference>
<sequence>MTQFSINSIDYLNTWINTVENGGTDVNPKKYTIWEDVIVNRYSKVDNKLYIYLKKKLQHLKNNMGEDFKLALLCSVRNLARIIKQTDDLESKIKNFKKLTNNREKMQQSLNIYTSLAQGPFFDELDILTSLISILHKKDYTNKSLAPAIDFLSSKKNDFSEFAHLADSDIRNSQDHNNVSYNNYDYIFKYRIGKQSKIKTIDYSTFVNSLKKLLYGIKAFIKVFVDIISEEKINNDTLIKFIVPEKRYDWYKLLLTTHKISCEQFEIHSIMDERTQITISFNGLDVSENKRLWFLVNSAIMAYTLITNERLNFDRVFINFKSPRTLISFIVLPAEKISQYINKEISFNTLVAYVDGSLGPVNDDIAPLQDISYHDIKLGNFSIKEIEDISSENKKIFKAIIVVPNITTVKQIKVMAENAINLLKKLPNGGNPSFKTKHGSFSADRIYFVVYRSEKDNRSLFKNNSNFITTIQFDKDSFFEINSTNSLLYPLKREIQKNVEFRWNPSFIDEK</sequence>
<organism evidence="2 3">
    <name type="scientific">Ligilactobacillus acidipiscis</name>
    <dbReference type="NCBI Taxonomy" id="89059"/>
    <lineage>
        <taxon>Bacteria</taxon>
        <taxon>Bacillati</taxon>
        <taxon>Bacillota</taxon>
        <taxon>Bacilli</taxon>
        <taxon>Lactobacillales</taxon>
        <taxon>Lactobacillaceae</taxon>
        <taxon>Ligilactobacillus</taxon>
    </lineage>
</organism>
<keyword evidence="1" id="KW-0175">Coiled coil</keyword>
<proteinExistence type="predicted"/>
<dbReference type="AlphaFoldDB" id="A0A921F9F0"/>
<dbReference type="Proteomes" id="UP000707535">
    <property type="component" value="Unassembled WGS sequence"/>
</dbReference>
<evidence type="ECO:0000256" key="1">
    <source>
        <dbReference type="SAM" id="Coils"/>
    </source>
</evidence>
<name>A0A921F9F0_9LACO</name>
<reference evidence="2" key="2">
    <citation type="submission" date="2021-09" db="EMBL/GenBank/DDBJ databases">
        <authorList>
            <person name="Gilroy R."/>
        </authorList>
    </citation>
    <scope>NUCLEOTIDE SEQUENCE</scope>
    <source>
        <strain evidence="2">CHK174-6876</strain>
    </source>
</reference>
<accession>A0A921F9F0</accession>
<evidence type="ECO:0000313" key="3">
    <source>
        <dbReference type="Proteomes" id="UP000707535"/>
    </source>
</evidence>